<accession>A0AAF0D3K2</accession>
<dbReference type="AlphaFoldDB" id="A0AAF0D3K2"/>
<keyword evidence="6 13" id="KW-0342">GTP-binding</keyword>
<dbReference type="GO" id="GO:0170057">
    <property type="term" value="F:RNA ligase (GTP) activity"/>
    <property type="evidence" value="ECO:0007669"/>
    <property type="project" value="UniProtKB-EC"/>
</dbReference>
<evidence type="ECO:0000256" key="1">
    <source>
        <dbReference type="ARBA" id="ARBA00008071"/>
    </source>
</evidence>
<dbReference type="Gene3D" id="3.90.1860.10">
    <property type="entry name" value="tRNA-splicing ligase RtcB"/>
    <property type="match status" value="1"/>
</dbReference>
<comment type="catalytic activity">
    <reaction evidence="11">
        <text>a 3'-end 2',3'-cyclophospho-ribonucleotide-RNA + a 5'-end dephospho-ribonucleoside-RNA + GTP + H2O = a ribonucleotidyl-ribonucleotide-RNA + GMP + diphosphate + H(+)</text>
        <dbReference type="Rhea" id="RHEA:68080"/>
        <dbReference type="Rhea" id="RHEA-COMP:10464"/>
        <dbReference type="Rhea" id="RHEA-COMP:13936"/>
        <dbReference type="Rhea" id="RHEA-COMP:17355"/>
        <dbReference type="ChEBI" id="CHEBI:15377"/>
        <dbReference type="ChEBI" id="CHEBI:15378"/>
        <dbReference type="ChEBI" id="CHEBI:33019"/>
        <dbReference type="ChEBI" id="CHEBI:37565"/>
        <dbReference type="ChEBI" id="CHEBI:58115"/>
        <dbReference type="ChEBI" id="CHEBI:83064"/>
        <dbReference type="ChEBI" id="CHEBI:138284"/>
        <dbReference type="ChEBI" id="CHEBI:173118"/>
        <dbReference type="EC" id="6.5.1.8"/>
    </reaction>
</comment>
<evidence type="ECO:0000256" key="6">
    <source>
        <dbReference type="ARBA" id="ARBA00023134"/>
    </source>
</evidence>
<evidence type="ECO:0000256" key="2">
    <source>
        <dbReference type="ARBA" id="ARBA00011245"/>
    </source>
</evidence>
<evidence type="ECO:0000256" key="11">
    <source>
        <dbReference type="ARBA" id="ARBA00049514"/>
    </source>
</evidence>
<comment type="catalytic activity">
    <reaction evidence="10">
        <text>a 3'-end 3'-phospho-ribonucleotide-RNA + a 5'-end dephospho-ribonucleoside-RNA + GTP = a ribonucleotidyl-ribonucleotide-RNA + GMP + diphosphate</text>
        <dbReference type="Rhea" id="RHEA:68076"/>
        <dbReference type="Rhea" id="RHEA-COMP:10463"/>
        <dbReference type="Rhea" id="RHEA-COMP:13936"/>
        <dbReference type="Rhea" id="RHEA-COMP:17355"/>
        <dbReference type="ChEBI" id="CHEBI:33019"/>
        <dbReference type="ChEBI" id="CHEBI:37565"/>
        <dbReference type="ChEBI" id="CHEBI:58115"/>
        <dbReference type="ChEBI" id="CHEBI:83062"/>
        <dbReference type="ChEBI" id="CHEBI:138284"/>
        <dbReference type="ChEBI" id="CHEBI:173118"/>
        <dbReference type="EC" id="6.5.1.8"/>
    </reaction>
</comment>
<keyword evidence="3 15" id="KW-0436">Ligase</keyword>
<gene>
    <name evidence="15" type="primary">rtcB</name>
    <name evidence="16" type="ORF">OdinLCB4_004845</name>
</gene>
<feature type="binding site" evidence="14">
    <location>
        <position position="308"/>
    </location>
    <ligand>
        <name>Mn(2+)</name>
        <dbReference type="ChEBI" id="CHEBI:29035"/>
        <label>2</label>
    </ligand>
</feature>
<evidence type="ECO:0000256" key="15">
    <source>
        <dbReference type="RuleBase" id="RU371113"/>
    </source>
</evidence>
<reference evidence="16" key="1">
    <citation type="journal article" date="2017" name="Nature">
        <title>Asgard archaea illuminate the origin of eukaryotic cellular complexity.</title>
        <authorList>
            <person name="Zaremba-Niedzwiedzka K."/>
            <person name="Caceres E.F."/>
            <person name="Saw J.H."/>
            <person name="Backstrom D."/>
            <person name="Juzokaite L."/>
            <person name="Vancaester E."/>
            <person name="Seitz K.W."/>
            <person name="Anantharaman K."/>
            <person name="Starnawski P."/>
            <person name="Kjeldsen K.U."/>
            <person name="Scott M.B."/>
            <person name="Nunoura T."/>
            <person name="Banfield J.F."/>
            <person name="Schramm A."/>
            <person name="Baker B.J."/>
            <person name="Spang A."/>
            <person name="Ettema T.J.G."/>
        </authorList>
    </citation>
    <scope>NUCLEOTIDE SEQUENCE</scope>
    <source>
        <strain evidence="16">LCB_4</strain>
    </source>
</reference>
<feature type="active site" description="GMP-histidine intermediate" evidence="12">
    <location>
        <position position="383"/>
    </location>
</feature>
<evidence type="ECO:0000313" key="17">
    <source>
        <dbReference type="Proteomes" id="UP000186851"/>
    </source>
</evidence>
<comment type="similarity">
    <text evidence="1 15">Belongs to the RtcB family.</text>
</comment>
<dbReference type="Proteomes" id="UP000186851">
    <property type="component" value="Chromosome"/>
</dbReference>
<name>A0AAF0D3K2_ODILC</name>
<evidence type="ECO:0000256" key="3">
    <source>
        <dbReference type="ARBA" id="ARBA00022598"/>
    </source>
</evidence>
<dbReference type="SUPFAM" id="SSF103365">
    <property type="entry name" value="Hypothetical protein PH1602"/>
    <property type="match status" value="1"/>
</dbReference>
<feature type="binding site" evidence="13">
    <location>
        <begin position="383"/>
        <end position="386"/>
    </location>
    <ligand>
        <name>GMP</name>
        <dbReference type="ChEBI" id="CHEBI:58115"/>
    </ligand>
</feature>
<feature type="binding site" evidence="13">
    <location>
        <position position="459"/>
    </location>
    <ligand>
        <name>GMP</name>
        <dbReference type="ChEBI" id="CHEBI:58115"/>
    </ligand>
</feature>
<dbReference type="EC" id="6.5.1.-" evidence="15"/>
<evidence type="ECO:0000256" key="12">
    <source>
        <dbReference type="PIRSR" id="PIRSR601233-1"/>
    </source>
</evidence>
<keyword evidence="7 14" id="KW-0464">Manganese</keyword>
<comment type="subunit">
    <text evidence="2 15">Monomer.</text>
</comment>
<feature type="binding site" evidence="13">
    <location>
        <position position="364"/>
    </location>
    <ligand>
        <name>GMP</name>
        <dbReference type="ChEBI" id="CHEBI:58115"/>
    </ligand>
</feature>
<feature type="binding site" evidence="14">
    <location>
        <position position="214"/>
    </location>
    <ligand>
        <name>Mn(2+)</name>
        <dbReference type="ChEBI" id="CHEBI:29035"/>
        <label>2</label>
    </ligand>
</feature>
<dbReference type="GO" id="GO:0046872">
    <property type="term" value="F:metal ion binding"/>
    <property type="evidence" value="ECO:0007669"/>
    <property type="project" value="UniProtKB-UniRule"/>
</dbReference>
<comment type="cofactor">
    <cofactor evidence="14 15">
        <name>Mn(2+)</name>
        <dbReference type="ChEBI" id="CHEBI:29035"/>
    </cofactor>
    <text evidence="14 15">Binds 2 manganese ions per subunit.</text>
</comment>
<evidence type="ECO:0000256" key="10">
    <source>
        <dbReference type="ARBA" id="ARBA00047746"/>
    </source>
</evidence>
<evidence type="ECO:0000256" key="8">
    <source>
        <dbReference type="ARBA" id="ARBA00033766"/>
    </source>
</evidence>
<dbReference type="GO" id="GO:0005525">
    <property type="term" value="F:GTP binding"/>
    <property type="evidence" value="ECO:0007669"/>
    <property type="project" value="UniProtKB-KW"/>
</dbReference>
<feature type="binding site" evidence="13">
    <location>
        <begin position="308"/>
        <end position="309"/>
    </location>
    <ligand>
        <name>GMP</name>
        <dbReference type="ChEBI" id="CHEBI:58115"/>
    </ligand>
</feature>
<dbReference type="KEGG" id="oyw:OdinLCB4_004845"/>
<keyword evidence="5 13" id="KW-0547">Nucleotide-binding</keyword>
<dbReference type="InterPro" id="IPR001233">
    <property type="entry name" value="RtcB"/>
</dbReference>
<evidence type="ECO:0000256" key="13">
    <source>
        <dbReference type="PIRSR" id="PIRSR601233-2"/>
    </source>
</evidence>
<proteinExistence type="inferred from homology"/>
<dbReference type="GO" id="GO:0003972">
    <property type="term" value="F:RNA ligase (ATP) activity"/>
    <property type="evidence" value="ECO:0007669"/>
    <property type="project" value="TreeGrafter"/>
</dbReference>
<evidence type="ECO:0000256" key="9">
    <source>
        <dbReference type="ARBA" id="ARBA00045316"/>
    </source>
</evidence>
<dbReference type="GO" id="GO:0006388">
    <property type="term" value="P:tRNA splicing, via endonucleolytic cleavage and ligation"/>
    <property type="evidence" value="ECO:0007669"/>
    <property type="project" value="UniProtKB-ARBA"/>
</dbReference>
<evidence type="ECO:0000256" key="4">
    <source>
        <dbReference type="ARBA" id="ARBA00022723"/>
    </source>
</evidence>
<organism evidence="16 17">
    <name type="scientific">Odinarchaeota yellowstonii (strain LCB_4)</name>
    <dbReference type="NCBI Taxonomy" id="1841599"/>
    <lineage>
        <taxon>Archaea</taxon>
        <taxon>Promethearchaeati</taxon>
        <taxon>Candidatus Odinarchaeota</taxon>
        <taxon>Candidatus Odinarchaeia</taxon>
        <taxon>Candidatus Odinarchaeales</taxon>
        <taxon>Candidatus Odinarchaeaceae</taxon>
        <taxon>Candidatus Odinarchaeum</taxon>
    </lineage>
</organism>
<dbReference type="Pfam" id="PF01139">
    <property type="entry name" value="RtcB"/>
    <property type="match status" value="1"/>
</dbReference>
<evidence type="ECO:0000256" key="14">
    <source>
        <dbReference type="PIRSR" id="PIRSR601233-3"/>
    </source>
</evidence>
<comment type="function">
    <text evidence="9">Essential for tRNA splicing and maturation. Acts by directly joining spliced tRNA halves to mature-sized tRNAs. Joins RNA with 2',3'-cyclic-phosphate or 3'-phosphate ends to RNA with 5'-hydroxy ends.</text>
</comment>
<evidence type="ECO:0000313" key="16">
    <source>
        <dbReference type="EMBL" id="WEU41076.1"/>
    </source>
</evidence>
<dbReference type="FunFam" id="3.90.1860.10:FF:000001">
    <property type="entry name" value="tRNA-splicing ligase RtcB homolog"/>
    <property type="match status" value="1"/>
</dbReference>
<protein>
    <recommendedName>
        <fullName evidence="8 15">tRNA-splicing ligase RtcB</fullName>
        <ecNumber evidence="15">6.5.1.-</ecNumber>
    </recommendedName>
</protein>
<sequence>MRVPGIVYVDEELLEHIKQDLTLEQLANVACLPGVLKHALAMPDAHQGYGFPIGGVAATDYSTGVISPGGVGYDINCGVRIVSTNLKVDEVKPKINELVDLLFREIPSGLASKGKIRVSVGELNDAIAGGAKWAVEHGYGWVEDLNHCEENGCMKTADPDMISPKAKERGKSQIGSLGSGNHFLEVQYVDKIFNPAVAKRFGVTEIGQVLVMIHTGSRGLGHETCSDYLRLMEGAVRKYNLRLPDRELACAPNNSDEAEKYFKAMSGAANFAWCNRQLITHWTRESFKQVFKTDPEDLEMKIIYDVAHNIAKLEEHEVDGKRVKCYVHRKGATRAFPPGHPEIPADYRDIGQPVILPGTMGTSSYLLVGTSKAMEVSFGSTAHGAGRVLSRIKAVKSFSAHDIKSKLASKSIVIRAADLKVISEEAPAAYKDIDKVAKISNAVGIATLVAQMKPLAVTKG</sequence>
<feature type="binding site" evidence="14">
    <location>
        <position position="182"/>
    </location>
    <ligand>
        <name>Mn(2+)</name>
        <dbReference type="ChEBI" id="CHEBI:29035"/>
        <label>1</label>
    </ligand>
</feature>
<reference evidence="16" key="2">
    <citation type="journal article" date="2022" name="Nat. Microbiol.">
        <title>A closed Candidatus Odinarchaeum chromosome exposes Asgard archaeal viruses.</title>
        <authorList>
            <person name="Tamarit D."/>
            <person name="Caceres E.F."/>
            <person name="Krupovic M."/>
            <person name="Nijland R."/>
            <person name="Eme L."/>
            <person name="Robinson N.P."/>
            <person name="Ettema T.J.G."/>
        </authorList>
    </citation>
    <scope>NUCLEOTIDE SEQUENCE</scope>
    <source>
        <strain evidence="16">LCB_4</strain>
    </source>
</reference>
<dbReference type="PANTHER" id="PTHR11118:SF1">
    <property type="entry name" value="RNA-SPLICING LIGASE RTCB HOMOLOG"/>
    <property type="match status" value="1"/>
</dbReference>
<dbReference type="InterPro" id="IPR036025">
    <property type="entry name" value="RtcB-like_sf"/>
</dbReference>
<feature type="binding site" evidence="13">
    <location>
        <begin position="357"/>
        <end position="360"/>
    </location>
    <ligand>
        <name>GMP</name>
        <dbReference type="ChEBI" id="CHEBI:58115"/>
    </ligand>
</feature>
<dbReference type="PANTHER" id="PTHR11118">
    <property type="entry name" value="RNA-SPLICING LIGASE RTCB HOMOLOG"/>
    <property type="match status" value="1"/>
</dbReference>
<keyword evidence="4 14" id="KW-0479">Metal-binding</keyword>
<feature type="binding site" evidence="13">
    <location>
        <begin position="181"/>
        <end position="185"/>
    </location>
    <ligand>
        <name>GMP</name>
        <dbReference type="ChEBI" id="CHEBI:58115"/>
    </ligand>
</feature>
<evidence type="ECO:0000256" key="5">
    <source>
        <dbReference type="ARBA" id="ARBA00022741"/>
    </source>
</evidence>
<evidence type="ECO:0000256" key="7">
    <source>
        <dbReference type="ARBA" id="ARBA00023211"/>
    </source>
</evidence>
<dbReference type="EMBL" id="CP091871">
    <property type="protein sequence ID" value="WEU41076.1"/>
    <property type="molecule type" value="Genomic_DNA"/>
</dbReference>
<feature type="binding site" evidence="14">
    <location>
        <position position="74"/>
    </location>
    <ligand>
        <name>Mn(2+)</name>
        <dbReference type="ChEBI" id="CHEBI:29035"/>
        <label>1</label>
    </ligand>
</feature>